<feature type="signal peptide" evidence="1">
    <location>
        <begin position="1"/>
        <end position="19"/>
    </location>
</feature>
<dbReference type="Proteomes" id="UP000822476">
    <property type="component" value="Unassembled WGS sequence"/>
</dbReference>
<proteinExistence type="predicted"/>
<keyword evidence="3" id="KW-1185">Reference proteome</keyword>
<keyword evidence="1" id="KW-0732">Signal</keyword>
<dbReference type="AlphaFoldDB" id="A0A8S9YK42"/>
<reference evidence="2" key="1">
    <citation type="submission" date="2019-07" db="EMBL/GenBank/DDBJ databases">
        <title>Annotation for the trematode Paragonimus miyazaki's.</title>
        <authorList>
            <person name="Choi Y.-J."/>
        </authorList>
    </citation>
    <scope>NUCLEOTIDE SEQUENCE</scope>
    <source>
        <strain evidence="2">Japan</strain>
    </source>
</reference>
<name>A0A8S9YK42_9TREM</name>
<dbReference type="PANTHER" id="PTHR15937:SF3">
    <property type="entry name" value="TRANSMEMBRANE 7 SUPERFAMILY MEMBER 3"/>
    <property type="match status" value="1"/>
</dbReference>
<protein>
    <submittedName>
        <fullName evidence="2">Uncharacterized protein</fullName>
    </submittedName>
</protein>
<dbReference type="Pfam" id="PF25992">
    <property type="entry name" value="Ig_TM7SF3_N"/>
    <property type="match status" value="1"/>
</dbReference>
<dbReference type="PANTHER" id="PTHR15937">
    <property type="entry name" value="TRANSMEMBRANE 7 SUPERFAMILY MEMBER 3"/>
    <property type="match status" value="1"/>
</dbReference>
<evidence type="ECO:0000313" key="2">
    <source>
        <dbReference type="EMBL" id="KAF7232944.1"/>
    </source>
</evidence>
<sequence>MAVVPIFFFCVFLGRLISSYNVFKEFSVVHGEFGEIVFPSGISSVVFTNLPPHSSFAIIQLHSPFNPLLASIVPSFDFGMSQRSEHCGLVSKLSEPHSNITLYIYSNYENPLVAWVRVDAFSSEYPVPGGCGHYTSDSFASAFISHEVMLLPWNLRIKDESYETLRYWTTVIKFDASALPQLMTIKESCDGVHTVPSNALRYHLYSTPLVTAGGDYGSFVNPTVQQVAAILRPMTPNDTHFGTLVRTFTVE</sequence>
<evidence type="ECO:0000313" key="3">
    <source>
        <dbReference type="Proteomes" id="UP000822476"/>
    </source>
</evidence>
<dbReference type="EMBL" id="JTDE01021427">
    <property type="protein sequence ID" value="KAF7232944.1"/>
    <property type="molecule type" value="Genomic_DNA"/>
</dbReference>
<accession>A0A8S9YK42</accession>
<dbReference type="OrthoDB" id="6237556at2759"/>
<dbReference type="GO" id="GO:0005886">
    <property type="term" value="C:plasma membrane"/>
    <property type="evidence" value="ECO:0007669"/>
    <property type="project" value="TreeGrafter"/>
</dbReference>
<feature type="chain" id="PRO_5035897622" evidence="1">
    <location>
        <begin position="20"/>
        <end position="251"/>
    </location>
</feature>
<evidence type="ECO:0000256" key="1">
    <source>
        <dbReference type="SAM" id="SignalP"/>
    </source>
</evidence>
<dbReference type="GO" id="GO:0043069">
    <property type="term" value="P:negative regulation of programmed cell death"/>
    <property type="evidence" value="ECO:0007669"/>
    <property type="project" value="TreeGrafter"/>
</dbReference>
<organism evidence="2 3">
    <name type="scientific">Paragonimus skrjabini miyazakii</name>
    <dbReference type="NCBI Taxonomy" id="59628"/>
    <lineage>
        <taxon>Eukaryota</taxon>
        <taxon>Metazoa</taxon>
        <taxon>Spiralia</taxon>
        <taxon>Lophotrochozoa</taxon>
        <taxon>Platyhelminthes</taxon>
        <taxon>Trematoda</taxon>
        <taxon>Digenea</taxon>
        <taxon>Plagiorchiida</taxon>
        <taxon>Troglotremata</taxon>
        <taxon>Troglotrematidae</taxon>
        <taxon>Paragonimus</taxon>
    </lineage>
</organism>
<gene>
    <name evidence="2" type="ORF">EG68_08772</name>
</gene>
<comment type="caution">
    <text evidence="2">The sequence shown here is derived from an EMBL/GenBank/DDBJ whole genome shotgun (WGS) entry which is preliminary data.</text>
</comment>
<dbReference type="InterPro" id="IPR042502">
    <property type="entry name" value="TM7SF3"/>
</dbReference>